<keyword evidence="2" id="KW-1185">Reference proteome</keyword>
<evidence type="ECO:0000313" key="2">
    <source>
        <dbReference type="Proteomes" id="UP000314294"/>
    </source>
</evidence>
<accession>A0A4Z2HQM7</accession>
<name>A0A4Z2HQM7_9TELE</name>
<protein>
    <submittedName>
        <fullName evidence="1">Uncharacterized protein</fullName>
    </submittedName>
</protein>
<dbReference type="EMBL" id="SRLO01000194">
    <property type="protein sequence ID" value="TNN68146.1"/>
    <property type="molecule type" value="Genomic_DNA"/>
</dbReference>
<dbReference type="AlphaFoldDB" id="A0A4Z2HQM7"/>
<dbReference type="Proteomes" id="UP000314294">
    <property type="component" value="Unassembled WGS sequence"/>
</dbReference>
<proteinExistence type="predicted"/>
<sequence>MAKRAKDVESLQGHADGSQLTIQSLQAVLQGHLRREEEQEIVKQSLGLSRRVESRLREKRRRVLAGFLRLGSGTDSLILPAQLGVSLRGVHAWRGRKAESLMKEQFPRLPVRLKPASLLNRLFVSPLHEPDGGPLIADPCGDDADVMSCIRALITGVREQEPSLRAASRWLCSCCRC</sequence>
<comment type="caution">
    <text evidence="1">The sequence shown here is derived from an EMBL/GenBank/DDBJ whole genome shotgun (WGS) entry which is preliminary data.</text>
</comment>
<gene>
    <name evidence="1" type="ORF">EYF80_021629</name>
</gene>
<organism evidence="1 2">
    <name type="scientific">Liparis tanakae</name>
    <name type="common">Tanaka's snailfish</name>
    <dbReference type="NCBI Taxonomy" id="230148"/>
    <lineage>
        <taxon>Eukaryota</taxon>
        <taxon>Metazoa</taxon>
        <taxon>Chordata</taxon>
        <taxon>Craniata</taxon>
        <taxon>Vertebrata</taxon>
        <taxon>Euteleostomi</taxon>
        <taxon>Actinopterygii</taxon>
        <taxon>Neopterygii</taxon>
        <taxon>Teleostei</taxon>
        <taxon>Neoteleostei</taxon>
        <taxon>Acanthomorphata</taxon>
        <taxon>Eupercaria</taxon>
        <taxon>Perciformes</taxon>
        <taxon>Cottioidei</taxon>
        <taxon>Cottales</taxon>
        <taxon>Liparidae</taxon>
        <taxon>Liparis</taxon>
    </lineage>
</organism>
<evidence type="ECO:0000313" key="1">
    <source>
        <dbReference type="EMBL" id="TNN68146.1"/>
    </source>
</evidence>
<reference evidence="1 2" key="1">
    <citation type="submission" date="2019-03" db="EMBL/GenBank/DDBJ databases">
        <title>First draft genome of Liparis tanakae, snailfish: a comprehensive survey of snailfish specific genes.</title>
        <authorList>
            <person name="Kim W."/>
            <person name="Song I."/>
            <person name="Jeong J.-H."/>
            <person name="Kim D."/>
            <person name="Kim S."/>
            <person name="Ryu S."/>
            <person name="Song J.Y."/>
            <person name="Lee S.K."/>
        </authorList>
    </citation>
    <scope>NUCLEOTIDE SEQUENCE [LARGE SCALE GENOMIC DNA]</scope>
    <source>
        <tissue evidence="1">Muscle</tissue>
    </source>
</reference>